<comment type="caution">
    <text evidence="1">The sequence shown here is derived from an EMBL/GenBank/DDBJ whole genome shotgun (WGS) entry which is preliminary data.</text>
</comment>
<dbReference type="EMBL" id="JAVHNQ010000006">
    <property type="protein sequence ID" value="KAK6343927.1"/>
    <property type="molecule type" value="Genomic_DNA"/>
</dbReference>
<keyword evidence="2" id="KW-1185">Reference proteome</keyword>
<evidence type="ECO:0000313" key="2">
    <source>
        <dbReference type="Proteomes" id="UP001375240"/>
    </source>
</evidence>
<protein>
    <submittedName>
        <fullName evidence="1">Uncharacterized protein</fullName>
    </submittedName>
</protein>
<gene>
    <name evidence="1" type="ORF">TWF696_007580</name>
</gene>
<evidence type="ECO:0000313" key="1">
    <source>
        <dbReference type="EMBL" id="KAK6343927.1"/>
    </source>
</evidence>
<reference evidence="1 2" key="1">
    <citation type="submission" date="2019-10" db="EMBL/GenBank/DDBJ databases">
        <authorList>
            <person name="Palmer J.M."/>
        </authorList>
    </citation>
    <scope>NUCLEOTIDE SEQUENCE [LARGE SCALE GENOMIC DNA]</scope>
    <source>
        <strain evidence="1 2">TWF696</strain>
    </source>
</reference>
<organism evidence="1 2">
    <name type="scientific">Orbilia brochopaga</name>
    <dbReference type="NCBI Taxonomy" id="3140254"/>
    <lineage>
        <taxon>Eukaryota</taxon>
        <taxon>Fungi</taxon>
        <taxon>Dikarya</taxon>
        <taxon>Ascomycota</taxon>
        <taxon>Pezizomycotina</taxon>
        <taxon>Orbiliomycetes</taxon>
        <taxon>Orbiliales</taxon>
        <taxon>Orbiliaceae</taxon>
        <taxon>Orbilia</taxon>
    </lineage>
</organism>
<accession>A0AAV9UNY2</accession>
<sequence length="114" mass="12528">MANIPNTYSARLHSALHPLHGLRPGEQDSPYGSLDLFDISAILTQGILLESLVRGHLAQNRISNRTGSSRREAPSDDVMLRRKPAAISAGAADVPVRRHDGFYHDMTSCPFPRI</sequence>
<name>A0AAV9UNY2_9PEZI</name>
<dbReference type="AlphaFoldDB" id="A0AAV9UNY2"/>
<proteinExistence type="predicted"/>
<dbReference type="Proteomes" id="UP001375240">
    <property type="component" value="Unassembled WGS sequence"/>
</dbReference>